<keyword evidence="4" id="KW-1185">Reference proteome</keyword>
<dbReference type="GO" id="GO:0016747">
    <property type="term" value="F:acyltransferase activity, transferring groups other than amino-acyl groups"/>
    <property type="evidence" value="ECO:0007669"/>
    <property type="project" value="InterPro"/>
</dbReference>
<dbReference type="Proteomes" id="UP000318578">
    <property type="component" value="Unassembled WGS sequence"/>
</dbReference>
<dbReference type="EMBL" id="VJZA01000032">
    <property type="protein sequence ID" value="TVT20814.1"/>
    <property type="molecule type" value="Genomic_DNA"/>
</dbReference>
<reference evidence="3 4" key="1">
    <citation type="submission" date="2019-07" db="EMBL/GenBank/DDBJ databases">
        <title>New species of Amycolatopsis and Streptomyces.</title>
        <authorList>
            <person name="Duangmal K."/>
            <person name="Teo W.F.A."/>
            <person name="Lipun K."/>
        </authorList>
    </citation>
    <scope>NUCLEOTIDE SEQUENCE [LARGE SCALE GENOMIC DNA]</scope>
    <source>
        <strain evidence="3 4">JCM 30562</strain>
    </source>
</reference>
<gene>
    <name evidence="3" type="ORF">FNH06_19170</name>
</gene>
<dbReference type="RefSeq" id="WP_144640566.1">
    <property type="nucleotide sequence ID" value="NZ_BNAX01000025.1"/>
</dbReference>
<dbReference type="SUPFAM" id="SSF55021">
    <property type="entry name" value="ACT-like"/>
    <property type="match status" value="1"/>
</dbReference>
<comment type="caution">
    <text evidence="3">The sequence shown here is derived from an EMBL/GenBank/DDBJ whole genome shotgun (WGS) entry which is preliminary data.</text>
</comment>
<dbReference type="PROSITE" id="PS51186">
    <property type="entry name" value="GNAT"/>
    <property type="match status" value="1"/>
</dbReference>
<dbReference type="InterPro" id="IPR045865">
    <property type="entry name" value="ACT-like_dom_sf"/>
</dbReference>
<accession>A0A558A972</accession>
<name>A0A558A972_9PSEU</name>
<dbReference type="CDD" id="cd04301">
    <property type="entry name" value="NAT_SF"/>
    <property type="match status" value="1"/>
</dbReference>
<dbReference type="InterPro" id="IPR000182">
    <property type="entry name" value="GNAT_dom"/>
</dbReference>
<dbReference type="PROSITE" id="PS51671">
    <property type="entry name" value="ACT"/>
    <property type="match status" value="1"/>
</dbReference>
<protein>
    <submittedName>
        <fullName evidence="3">GNAT family N-acetyltransferase</fullName>
    </submittedName>
</protein>
<dbReference type="OrthoDB" id="5516749at2"/>
<dbReference type="Pfam" id="PF00583">
    <property type="entry name" value="Acetyltransf_1"/>
    <property type="match status" value="1"/>
</dbReference>
<keyword evidence="3" id="KW-0808">Transferase</keyword>
<dbReference type="Gene3D" id="3.40.630.30">
    <property type="match status" value="1"/>
</dbReference>
<feature type="domain" description="N-acetyltransferase" evidence="1">
    <location>
        <begin position="217"/>
        <end position="365"/>
    </location>
</feature>
<dbReference type="InterPro" id="IPR016181">
    <property type="entry name" value="Acyl_CoA_acyltransferase"/>
</dbReference>
<sequence>MEISPALPTAAAALPAPWPADIEEDTASTTWRLRIRMADHPGMLARIAIRMADLECNILGLTVLPVLGGVLDEIVIRPAGGLTKEQLVRAIQDEGCECSAVADADVRELVDASAATLSAASRAVEDPSRYAEVLREVLAADLVTVVPLAEANPGRTEGGHRAAFGVDGATALVARRRWAPFVQLELARAEALLGLFDSVRANVSGPAVATCADGASIVLRQGQPGDADGVFALHERCSAETLFQRYHTGMRTMPRRWLHRLLVPPRGMSLLAVCGREVIGLGQLIPGRGEIAEISLLVDDGWQRKGVGTALLARLAVIATSRGHHTLMAVSLPGRDGIFRTARRAGLAPEQPEEEGLLRIAIPAASAPRIPGTF</sequence>
<evidence type="ECO:0000259" key="1">
    <source>
        <dbReference type="PROSITE" id="PS51186"/>
    </source>
</evidence>
<dbReference type="AlphaFoldDB" id="A0A558A972"/>
<evidence type="ECO:0000313" key="4">
    <source>
        <dbReference type="Proteomes" id="UP000318578"/>
    </source>
</evidence>
<dbReference type="InterPro" id="IPR002912">
    <property type="entry name" value="ACT_dom"/>
</dbReference>
<organism evidence="3 4">
    <name type="scientific">Amycolatopsis acidiphila</name>
    <dbReference type="NCBI Taxonomy" id="715473"/>
    <lineage>
        <taxon>Bacteria</taxon>
        <taxon>Bacillati</taxon>
        <taxon>Actinomycetota</taxon>
        <taxon>Actinomycetes</taxon>
        <taxon>Pseudonocardiales</taxon>
        <taxon>Pseudonocardiaceae</taxon>
        <taxon>Amycolatopsis</taxon>
    </lineage>
</organism>
<proteinExistence type="predicted"/>
<feature type="domain" description="ACT" evidence="2">
    <location>
        <begin position="32"/>
        <end position="114"/>
    </location>
</feature>
<evidence type="ECO:0000259" key="2">
    <source>
        <dbReference type="PROSITE" id="PS51671"/>
    </source>
</evidence>
<dbReference type="CDD" id="cd02116">
    <property type="entry name" value="ACT"/>
    <property type="match status" value="1"/>
</dbReference>
<dbReference type="SUPFAM" id="SSF55729">
    <property type="entry name" value="Acyl-CoA N-acyltransferases (Nat)"/>
    <property type="match status" value="1"/>
</dbReference>
<evidence type="ECO:0000313" key="3">
    <source>
        <dbReference type="EMBL" id="TVT20814.1"/>
    </source>
</evidence>